<keyword evidence="3" id="KW-1185">Reference proteome</keyword>
<evidence type="ECO:0000313" key="3">
    <source>
        <dbReference type="Proteomes" id="UP000502508"/>
    </source>
</evidence>
<feature type="compositionally biased region" description="Basic residues" evidence="1">
    <location>
        <begin position="30"/>
        <end position="45"/>
    </location>
</feature>
<name>A0A6F8XW19_9ACTN</name>
<proteinExistence type="predicted"/>
<sequence>MVSVHHRTLPASIHCVSLVDTAETVRRAAARTKSARPGIHHRNAGRLRGVVGGGGEADATGTPDGRYSSGVKGIRVRVVVCIGAPPKGR</sequence>
<feature type="region of interest" description="Disordered" evidence="1">
    <location>
        <begin position="30"/>
        <end position="68"/>
    </location>
</feature>
<evidence type="ECO:0000256" key="1">
    <source>
        <dbReference type="SAM" id="MobiDB-lite"/>
    </source>
</evidence>
<protein>
    <submittedName>
        <fullName evidence="2">Uncharacterized protein</fullName>
    </submittedName>
</protein>
<dbReference type="EMBL" id="AP022870">
    <property type="protein sequence ID" value="BCB77931.1"/>
    <property type="molecule type" value="Genomic_DNA"/>
</dbReference>
<dbReference type="AlphaFoldDB" id="A0A6F8XW19"/>
<gene>
    <name evidence="2" type="ORF">Pflav_043410</name>
</gene>
<dbReference type="Proteomes" id="UP000502508">
    <property type="component" value="Chromosome"/>
</dbReference>
<accession>A0A6F8XW19</accession>
<dbReference type="KEGG" id="pfla:Pflav_043410"/>
<reference evidence="2 3" key="2">
    <citation type="submission" date="2020-03" db="EMBL/GenBank/DDBJ databases">
        <authorList>
            <person name="Ichikawa N."/>
            <person name="Kimura A."/>
            <person name="Kitahashi Y."/>
            <person name="Uohara A."/>
        </authorList>
    </citation>
    <scope>NUCLEOTIDE SEQUENCE [LARGE SCALE GENOMIC DNA]</scope>
    <source>
        <strain evidence="2 3">NBRC 107702</strain>
    </source>
</reference>
<reference evidence="2 3" key="1">
    <citation type="submission" date="2020-03" db="EMBL/GenBank/DDBJ databases">
        <title>Whole genome shotgun sequence of Phytohabitans flavus NBRC 107702.</title>
        <authorList>
            <person name="Komaki H."/>
            <person name="Tamura T."/>
        </authorList>
    </citation>
    <scope>NUCLEOTIDE SEQUENCE [LARGE SCALE GENOMIC DNA]</scope>
    <source>
        <strain evidence="2 3">NBRC 107702</strain>
    </source>
</reference>
<organism evidence="2 3">
    <name type="scientific">Phytohabitans flavus</name>
    <dbReference type="NCBI Taxonomy" id="1076124"/>
    <lineage>
        <taxon>Bacteria</taxon>
        <taxon>Bacillati</taxon>
        <taxon>Actinomycetota</taxon>
        <taxon>Actinomycetes</taxon>
        <taxon>Micromonosporales</taxon>
        <taxon>Micromonosporaceae</taxon>
    </lineage>
</organism>
<evidence type="ECO:0000313" key="2">
    <source>
        <dbReference type="EMBL" id="BCB77931.1"/>
    </source>
</evidence>